<evidence type="ECO:0000313" key="3">
    <source>
        <dbReference type="Proteomes" id="UP000254220"/>
    </source>
</evidence>
<feature type="region of interest" description="Disordered" evidence="1">
    <location>
        <begin position="176"/>
        <end position="201"/>
    </location>
</feature>
<dbReference type="PANTHER" id="PTHR35850:SF2">
    <property type="entry name" value="TYPE VI SECRETION SYSTEM CONTRACTILE SHEATH SMALL SUBUNIT"/>
    <property type="match status" value="1"/>
</dbReference>
<dbReference type="Proteomes" id="UP000254220">
    <property type="component" value="Unassembled WGS sequence"/>
</dbReference>
<protein>
    <submittedName>
        <fullName evidence="2">Type VI secretion protein, family</fullName>
    </submittedName>
</protein>
<accession>A0A379XWA9</accession>
<dbReference type="PANTHER" id="PTHR35850">
    <property type="entry name" value="CYTOPLASMIC PROTEIN-RELATED"/>
    <property type="match status" value="1"/>
</dbReference>
<dbReference type="NCBIfam" id="TIGR03358">
    <property type="entry name" value="VI_chp_5"/>
    <property type="match status" value="1"/>
</dbReference>
<organism evidence="2 3">
    <name type="scientific">Salmonella enterica subsp. indica</name>
    <dbReference type="NCBI Taxonomy" id="59207"/>
    <lineage>
        <taxon>Bacteria</taxon>
        <taxon>Pseudomonadati</taxon>
        <taxon>Pseudomonadota</taxon>
        <taxon>Gammaproteobacteria</taxon>
        <taxon>Enterobacterales</taxon>
        <taxon>Enterobacteriaceae</taxon>
        <taxon>Salmonella</taxon>
    </lineage>
</organism>
<reference evidence="2 3" key="1">
    <citation type="submission" date="2018-06" db="EMBL/GenBank/DDBJ databases">
        <authorList>
            <consortium name="Pathogen Informatics"/>
            <person name="Doyle S."/>
        </authorList>
    </citation>
    <scope>NUCLEOTIDE SEQUENCE [LARGE SCALE GENOMIC DNA]</scope>
    <source>
        <strain evidence="2 3">NCTC12420</strain>
    </source>
</reference>
<proteinExistence type="predicted"/>
<dbReference type="Pfam" id="PF05591">
    <property type="entry name" value="T6SS_VipA"/>
    <property type="match status" value="1"/>
</dbReference>
<dbReference type="InterPro" id="IPR008312">
    <property type="entry name" value="T6SS_TssB1"/>
</dbReference>
<sequence>MSSKKDNGSVAPKERVNIIYKPATGSQTAEVELPLNLLVTGDLKGGPDDTPLDERQPVAIDRNNFNSVLEQSDIRREFSVPSALSEDPDARLNISLKIKSLADLSPDNIAAQVPEMKKMLELREALVALRGPMGNLPAFRTQLKALLENEDNRTAPLPAGDPECTSAREIGAEICATPARSEQQRPDLRHSSNGKNPACAT</sequence>
<gene>
    <name evidence="2" type="ORF">NCTC12420_04395</name>
</gene>
<name>A0A379XWA9_SALER</name>
<evidence type="ECO:0000313" key="2">
    <source>
        <dbReference type="EMBL" id="SUI04535.1"/>
    </source>
</evidence>
<dbReference type="EMBL" id="UGYB01000001">
    <property type="protein sequence ID" value="SUI04535.1"/>
    <property type="molecule type" value="Genomic_DNA"/>
</dbReference>
<dbReference type="AlphaFoldDB" id="A0A379XWA9"/>
<evidence type="ECO:0000256" key="1">
    <source>
        <dbReference type="SAM" id="MobiDB-lite"/>
    </source>
</evidence>